<evidence type="ECO:0000256" key="2">
    <source>
        <dbReference type="ARBA" id="ARBA00007362"/>
    </source>
</evidence>
<dbReference type="PANTHER" id="PTHR32322">
    <property type="entry name" value="INNER MEMBRANE TRANSPORTER"/>
    <property type="match status" value="1"/>
</dbReference>
<accession>A0A4V3DFQ9</accession>
<sequence length="304" mass="32520">MLIFYVLLVLIWSTGFIIGKFIVGLIDPNVYLTMRFTAVALLFFVLAKALKRSFPVRKDLPKHFLAGTLLNAFYLSLAYIALAQGLPAGIMALIGALQPLLVTCLALVLIKERTSLLGMIGMLIAISGLLLVISPSLTSDGSASFSPWLALLGGAGVLSLALGSVYQKMSIADSDIVSAMAVQNFAAAVVSGVFALALGEHLFVVSWQSFALVAWGVLVLSCGGVFLLIWLLRKIPAARVSTLMLLVPPLAAIEGYLLFNESLSPLQIAGIIVTLSGVLLSRLTWPLTWPKGQKHSQDKRLASR</sequence>
<proteinExistence type="inferred from homology"/>
<feature type="transmembrane region" description="Helical" evidence="6">
    <location>
        <begin position="265"/>
        <end position="285"/>
    </location>
</feature>
<feature type="transmembrane region" description="Helical" evidence="6">
    <location>
        <begin position="63"/>
        <end position="82"/>
    </location>
</feature>
<feature type="transmembrane region" description="Helical" evidence="6">
    <location>
        <begin position="116"/>
        <end position="133"/>
    </location>
</feature>
<comment type="subcellular location">
    <subcellularLocation>
        <location evidence="1">Membrane</location>
        <topology evidence="1">Multi-pass membrane protein</topology>
    </subcellularLocation>
</comment>
<dbReference type="Proteomes" id="UP000295729">
    <property type="component" value="Unassembled WGS sequence"/>
</dbReference>
<dbReference type="Pfam" id="PF00892">
    <property type="entry name" value="EamA"/>
    <property type="match status" value="2"/>
</dbReference>
<name>A0A4V3DFQ9_9GAMM</name>
<reference evidence="8 9" key="1">
    <citation type="submission" date="2019-03" db="EMBL/GenBank/DDBJ databases">
        <title>Genomic Encyclopedia of Type Strains, Phase IV (KMG-IV): sequencing the most valuable type-strain genomes for metagenomic binning, comparative biology and taxonomic classification.</title>
        <authorList>
            <person name="Goeker M."/>
        </authorList>
    </citation>
    <scope>NUCLEOTIDE SEQUENCE [LARGE SCALE GENOMIC DNA]</scope>
    <source>
        <strain evidence="8 9">DSM 5604</strain>
    </source>
</reference>
<feature type="transmembrane region" description="Helical" evidence="6">
    <location>
        <begin position="88"/>
        <end position="109"/>
    </location>
</feature>
<feature type="transmembrane region" description="Helical" evidence="6">
    <location>
        <begin position="145"/>
        <end position="165"/>
    </location>
</feature>
<dbReference type="PANTHER" id="PTHR32322:SF2">
    <property type="entry name" value="EAMA DOMAIN-CONTAINING PROTEIN"/>
    <property type="match status" value="1"/>
</dbReference>
<protein>
    <submittedName>
        <fullName evidence="8">Threonine/homoserine efflux transporter RhtA</fullName>
    </submittedName>
</protein>
<dbReference type="InterPro" id="IPR000620">
    <property type="entry name" value="EamA_dom"/>
</dbReference>
<evidence type="ECO:0000256" key="1">
    <source>
        <dbReference type="ARBA" id="ARBA00004141"/>
    </source>
</evidence>
<feature type="transmembrane region" description="Helical" evidence="6">
    <location>
        <begin position="32"/>
        <end position="51"/>
    </location>
</feature>
<dbReference type="Gene3D" id="1.10.3730.20">
    <property type="match status" value="1"/>
</dbReference>
<evidence type="ECO:0000256" key="5">
    <source>
        <dbReference type="ARBA" id="ARBA00023136"/>
    </source>
</evidence>
<feature type="transmembrane region" description="Helical" evidence="6">
    <location>
        <begin position="5"/>
        <end position="26"/>
    </location>
</feature>
<comment type="similarity">
    <text evidence="2">Belongs to the EamA transporter family.</text>
</comment>
<feature type="domain" description="EamA" evidence="7">
    <location>
        <begin position="3"/>
        <end position="133"/>
    </location>
</feature>
<keyword evidence="5 6" id="KW-0472">Membrane</keyword>
<feature type="transmembrane region" description="Helical" evidence="6">
    <location>
        <begin position="210"/>
        <end position="231"/>
    </location>
</feature>
<feature type="transmembrane region" description="Helical" evidence="6">
    <location>
        <begin position="177"/>
        <end position="198"/>
    </location>
</feature>
<dbReference type="EMBL" id="SNZA01000006">
    <property type="protein sequence ID" value="TDR06290.1"/>
    <property type="molecule type" value="Genomic_DNA"/>
</dbReference>
<dbReference type="InterPro" id="IPR050638">
    <property type="entry name" value="AA-Vitamin_Transporters"/>
</dbReference>
<dbReference type="AlphaFoldDB" id="A0A4V3DFQ9"/>
<keyword evidence="9" id="KW-1185">Reference proteome</keyword>
<evidence type="ECO:0000256" key="3">
    <source>
        <dbReference type="ARBA" id="ARBA00022692"/>
    </source>
</evidence>
<comment type="caution">
    <text evidence="8">The sequence shown here is derived from an EMBL/GenBank/DDBJ whole genome shotgun (WGS) entry which is preliminary data.</text>
</comment>
<gene>
    <name evidence="8" type="ORF">C8D85_3220</name>
</gene>
<keyword evidence="4 6" id="KW-1133">Transmembrane helix</keyword>
<dbReference type="SUPFAM" id="SSF103481">
    <property type="entry name" value="Multidrug resistance efflux transporter EmrE"/>
    <property type="match status" value="2"/>
</dbReference>
<dbReference type="OrthoDB" id="9809509at2"/>
<evidence type="ECO:0000259" key="7">
    <source>
        <dbReference type="Pfam" id="PF00892"/>
    </source>
</evidence>
<keyword evidence="3 6" id="KW-0812">Transmembrane</keyword>
<feature type="transmembrane region" description="Helical" evidence="6">
    <location>
        <begin position="243"/>
        <end position="259"/>
    </location>
</feature>
<dbReference type="GO" id="GO:0016020">
    <property type="term" value="C:membrane"/>
    <property type="evidence" value="ECO:0007669"/>
    <property type="project" value="UniProtKB-SubCell"/>
</dbReference>
<feature type="domain" description="EamA" evidence="7">
    <location>
        <begin position="150"/>
        <end position="281"/>
    </location>
</feature>
<evidence type="ECO:0000313" key="9">
    <source>
        <dbReference type="Proteomes" id="UP000295729"/>
    </source>
</evidence>
<dbReference type="InterPro" id="IPR037185">
    <property type="entry name" value="EmrE-like"/>
</dbReference>
<evidence type="ECO:0000256" key="4">
    <source>
        <dbReference type="ARBA" id="ARBA00022989"/>
    </source>
</evidence>
<organism evidence="8 9">
    <name type="scientific">Marinomonas communis</name>
    <dbReference type="NCBI Taxonomy" id="28254"/>
    <lineage>
        <taxon>Bacteria</taxon>
        <taxon>Pseudomonadati</taxon>
        <taxon>Pseudomonadota</taxon>
        <taxon>Gammaproteobacteria</taxon>
        <taxon>Oceanospirillales</taxon>
        <taxon>Oceanospirillaceae</taxon>
        <taxon>Marinomonas</taxon>
    </lineage>
</organism>
<dbReference type="RefSeq" id="WP_133564645.1">
    <property type="nucleotide sequence ID" value="NZ_SNZA01000006.1"/>
</dbReference>
<evidence type="ECO:0000256" key="6">
    <source>
        <dbReference type="SAM" id="Phobius"/>
    </source>
</evidence>
<evidence type="ECO:0000313" key="8">
    <source>
        <dbReference type="EMBL" id="TDR06290.1"/>
    </source>
</evidence>